<sequence length="569" mass="64189">MEIINVQQGSEAWHSLRANHFTASEAPVMMAASGKMRRDELLHIKATGSEREVSDWVQKNLFDKGHAYEDSARRIVEEMIGQELFPATAISDDGKLLASFDGITMLEDILFEHKMWNTTLAESVRNNDLPEEYYWQLEQQLLVSGADCAYFVVSDGTRENFEHLVYTPVAGRADALRAGWDQFAADLTSYKAPELPEPTVCKTFMRLPALVIEVDGAVKSSNLQVYQNEALNFIRSINTELSTDQDFADAEQTVKFCDSAEKELVAVKQRVLAQTADIDELFRTIDLLCDEMRNKRLLLNKLVKSRKDELRQEIISEANASLKQTHGELNTSLNGVTLPLPRTDFAGAMKGKRTIVTLRSAVNDELARAKIELNQTAEKYARNLTLISDIDDKYKNLFRDLPLIIGHDYDHLKLLIDQRINEQLEAERKAAEAAVEAAKVVENASAAIEPIVEPAGKTYASTKPAPMATALSIALPKDLLKELVWSDEWEDEQGKTIKVIHREQTGSRRWESDHLMIFTLGGKLYGSTYSLGLTECQESLPYEYEPDQIECLQMEAYEVTVTRYRKVPA</sequence>
<feature type="domain" description="YqaJ viral recombinase" evidence="1">
    <location>
        <begin position="13"/>
        <end position="146"/>
    </location>
</feature>
<protein>
    <recommendedName>
        <fullName evidence="1">YqaJ viral recombinase domain-containing protein</fullName>
    </recommendedName>
</protein>
<dbReference type="AlphaFoldDB" id="A0A6M8UGA8"/>
<dbReference type="InterPro" id="IPR011335">
    <property type="entry name" value="Restrct_endonuc-II-like"/>
</dbReference>
<accession>A0A6M8UGA8</accession>
<gene>
    <name evidence="2" type="ORF">PMPD1_2505</name>
</gene>
<dbReference type="RefSeq" id="WP_173634390.1">
    <property type="nucleotide sequence ID" value="NZ_CP054212.1"/>
</dbReference>
<evidence type="ECO:0000313" key="2">
    <source>
        <dbReference type="EMBL" id="QKJ87447.1"/>
    </source>
</evidence>
<dbReference type="Proteomes" id="UP000505325">
    <property type="component" value="Chromosome"/>
</dbReference>
<dbReference type="EMBL" id="CP054212">
    <property type="protein sequence ID" value="QKJ87447.1"/>
    <property type="molecule type" value="Genomic_DNA"/>
</dbReference>
<proteinExistence type="predicted"/>
<dbReference type="InterPro" id="IPR019080">
    <property type="entry name" value="YqaJ_viral_recombinase"/>
</dbReference>
<dbReference type="InterPro" id="IPR011604">
    <property type="entry name" value="PDDEXK-like_dom_sf"/>
</dbReference>
<dbReference type="InterPro" id="IPR016889">
    <property type="entry name" value="UCP028503"/>
</dbReference>
<evidence type="ECO:0000313" key="3">
    <source>
        <dbReference type="Proteomes" id="UP000505325"/>
    </source>
</evidence>
<organism evidence="2 3">
    <name type="scientific">Paramixta manurensis</name>
    <dbReference type="NCBI Taxonomy" id="2740817"/>
    <lineage>
        <taxon>Bacteria</taxon>
        <taxon>Pseudomonadati</taxon>
        <taxon>Pseudomonadota</taxon>
        <taxon>Gammaproteobacteria</taxon>
        <taxon>Enterobacterales</taxon>
        <taxon>Erwiniaceae</taxon>
        <taxon>Paramixta</taxon>
    </lineage>
</organism>
<dbReference type="Pfam" id="PF09588">
    <property type="entry name" value="YqaJ"/>
    <property type="match status" value="1"/>
</dbReference>
<keyword evidence="3" id="KW-1185">Reference proteome</keyword>
<reference evidence="2 3" key="1">
    <citation type="submission" date="2020-06" db="EMBL/GenBank/DDBJ databases">
        <title>Genome sequence of Paramixta manurensis strain PD-1.</title>
        <authorList>
            <person name="Lee C.W."/>
            <person name="Kim J."/>
        </authorList>
    </citation>
    <scope>NUCLEOTIDE SEQUENCE [LARGE SCALE GENOMIC DNA]</scope>
    <source>
        <strain evidence="2 3">PD-1</strain>
    </source>
</reference>
<dbReference type="Gene3D" id="3.90.320.10">
    <property type="match status" value="1"/>
</dbReference>
<dbReference type="PIRSF" id="PIRSF028503">
    <property type="entry name" value="UCP028503"/>
    <property type="match status" value="1"/>
</dbReference>
<dbReference type="SUPFAM" id="SSF52980">
    <property type="entry name" value="Restriction endonuclease-like"/>
    <property type="match status" value="1"/>
</dbReference>
<evidence type="ECO:0000259" key="1">
    <source>
        <dbReference type="Pfam" id="PF09588"/>
    </source>
</evidence>
<name>A0A6M8UGA8_9GAMM</name>
<dbReference type="KEGG" id="pmak:PMPD1_2505"/>